<organism evidence="1 2">
    <name type="scientific">Streptosporangium canum</name>
    <dbReference type="NCBI Taxonomy" id="324952"/>
    <lineage>
        <taxon>Bacteria</taxon>
        <taxon>Bacillati</taxon>
        <taxon>Actinomycetota</taxon>
        <taxon>Actinomycetes</taxon>
        <taxon>Streptosporangiales</taxon>
        <taxon>Streptosporangiaceae</taxon>
        <taxon>Streptosporangium</taxon>
    </lineage>
</organism>
<dbReference type="GeneID" id="96304200"/>
<proteinExistence type="predicted"/>
<keyword evidence="2" id="KW-1185">Reference proteome</keyword>
<reference evidence="2" key="1">
    <citation type="submission" date="2016-10" db="EMBL/GenBank/DDBJ databases">
        <authorList>
            <person name="Varghese N."/>
            <person name="Submissions S."/>
        </authorList>
    </citation>
    <scope>NUCLEOTIDE SEQUENCE [LARGE SCALE GENOMIC DNA]</scope>
    <source>
        <strain evidence="2">CGMCC 4.2126</strain>
    </source>
</reference>
<gene>
    <name evidence="1" type="ORF">SAMN05216275_14422</name>
</gene>
<sequence>MIRSDAGRYWASRERPFPESSMWDGPPFRTVDADTFEQLQAEAARQEEAARGVVP</sequence>
<protein>
    <submittedName>
        <fullName evidence="1">Uncharacterized protein</fullName>
    </submittedName>
</protein>
<accession>A0A1I4DUL9</accession>
<dbReference type="Proteomes" id="UP000199111">
    <property type="component" value="Unassembled WGS sequence"/>
</dbReference>
<dbReference type="AlphaFoldDB" id="A0A1I4DUL9"/>
<name>A0A1I4DUL9_9ACTN</name>
<evidence type="ECO:0000313" key="2">
    <source>
        <dbReference type="Proteomes" id="UP000199111"/>
    </source>
</evidence>
<evidence type="ECO:0000313" key="1">
    <source>
        <dbReference type="EMBL" id="SFK97322.1"/>
    </source>
</evidence>
<dbReference type="RefSeq" id="WP_177245479.1">
    <property type="nucleotide sequence ID" value="NZ_FOQY01000044.1"/>
</dbReference>
<dbReference type="EMBL" id="FOQY01000044">
    <property type="protein sequence ID" value="SFK97322.1"/>
    <property type="molecule type" value="Genomic_DNA"/>
</dbReference>